<evidence type="ECO:0000256" key="4">
    <source>
        <dbReference type="ARBA" id="ARBA00022777"/>
    </source>
</evidence>
<dbReference type="GO" id="GO:0046332">
    <property type="term" value="F:SMAD binding"/>
    <property type="evidence" value="ECO:0007669"/>
    <property type="project" value="TreeGrafter"/>
</dbReference>
<sequence>MKDRDDFEREVFMLQQISCLDPDEHNLVRFNKHFKSSAGQYYIEFEKLDQSLHDFMGQRDEGLPLNDIRPIAKQLLIALESLRGLGIVHTDIKPDNIMLVDHEKEPFRVKLIDFGLAKLKSELTLGMEMQALAFRAPEVSLGLPLSEAVDMWGLGCCLLSFYLSFIPFDSEGSYDNLMQISHILGVPDEQMITQAQRGGEFFIQENSSWRLKTLSEYEKELGKAPEMGNHNLGLVNNLYLLFNCQETISKAEILDSDALLDLIQKMLTMDPETRITPSEALEHPFITRNYVQMNSESEEEESESEESVDEQSSPVETLDPKFLYDTLEVLGEGCYGEVSRCYNKLTEQTVAVKKMKLRGRYAFQREVFMLQQISCLDADEHNLVRFNKHFKSSAGQYYIEFEKLDQSLHDFWGQRDKGLPLNDIRPIAKQLLTALESLRGLGIVHTDIKPDNIMLVDHEKEPFRVKLIDFGVAKLKSELTFGMEMQPLGFRAPEVLLGLPLSEAVDMWGLGCCLLAFSLDTIPFGPESSYDNLMQIVHILGVPDEQMITQALRGDEFFVQEDSKWRLKTISEYEELLGEAPEMGVHVLEVVNSLNSLFNLQKTTSKAELLDREAFSDLIQKMLTMDPDTRITPSEALKHPFITRSYMQEYIDYYTESTLKMTLKPALEPRRDLTTQNDQEQPPSSNDFPNKKADSSKSEKNPGTQTPVRSGSSPSLRVLSSDHFEVHHVTIERNSESEEEEESETEDRPDFALSSSPMDEVNDTFLTFYLKRFKMWPSLRSELEIVGERCPRGWRQYEENCFRFMNMSYTWNNADALCQSLGASLASAHDLQEYNFLKQMTWRAGFLTAWMGGYRFQGFWKWDDGTPFDYNNWYQTSSYECVFLNSPESRGWSSSSCSSLHPFICSIKLNAVN</sequence>
<dbReference type="Pfam" id="PF00069">
    <property type="entry name" value="Pkinase"/>
    <property type="match status" value="2"/>
</dbReference>
<dbReference type="SUPFAM" id="SSF56112">
    <property type="entry name" value="Protein kinase-like (PK-like)"/>
    <property type="match status" value="2"/>
</dbReference>
<feature type="compositionally biased region" description="Polar residues" evidence="8">
    <location>
        <begin position="674"/>
        <end position="688"/>
    </location>
</feature>
<dbReference type="InterPro" id="IPR011009">
    <property type="entry name" value="Kinase-like_dom_sf"/>
</dbReference>
<dbReference type="GO" id="GO:0005737">
    <property type="term" value="C:cytoplasm"/>
    <property type="evidence" value="ECO:0007669"/>
    <property type="project" value="TreeGrafter"/>
</dbReference>
<dbReference type="Gene3D" id="1.10.510.10">
    <property type="entry name" value="Transferase(Phosphotransferase) domain 1"/>
    <property type="match status" value="2"/>
</dbReference>
<dbReference type="Gene3D" id="3.30.200.20">
    <property type="entry name" value="Phosphorylase Kinase, domain 1"/>
    <property type="match status" value="1"/>
</dbReference>
<dbReference type="PANTHER" id="PTHR24058">
    <property type="entry name" value="DUAL SPECIFICITY PROTEIN KINASE"/>
    <property type="match status" value="1"/>
</dbReference>
<dbReference type="GO" id="GO:0003714">
    <property type="term" value="F:transcription corepressor activity"/>
    <property type="evidence" value="ECO:0007669"/>
    <property type="project" value="TreeGrafter"/>
</dbReference>
<dbReference type="AlphaFoldDB" id="A0AAW0PGR1"/>
<evidence type="ECO:0000256" key="5">
    <source>
        <dbReference type="ARBA" id="ARBA00022840"/>
    </source>
</evidence>
<feature type="domain" description="C-type lectin" evidence="10">
    <location>
        <begin position="797"/>
        <end position="906"/>
    </location>
</feature>
<evidence type="ECO:0000256" key="1">
    <source>
        <dbReference type="ARBA" id="ARBA00022527"/>
    </source>
</evidence>
<reference evidence="12" key="1">
    <citation type="submission" date="2024-04" db="EMBL/GenBank/DDBJ databases">
        <title>Salinicola lusitanus LLJ914,a marine bacterium isolated from the Okinawa Trough.</title>
        <authorList>
            <person name="Li J."/>
        </authorList>
    </citation>
    <scope>NUCLEOTIDE SEQUENCE [LARGE SCALE GENOMIC DNA]</scope>
</reference>
<feature type="domain" description="Protein kinase" evidence="9">
    <location>
        <begin position="324"/>
        <end position="642"/>
    </location>
</feature>
<keyword evidence="2" id="KW-0808">Transferase</keyword>
<feature type="region of interest" description="Disordered" evidence="8">
    <location>
        <begin position="293"/>
        <end position="315"/>
    </location>
</feature>
<proteinExistence type="predicted"/>
<dbReference type="PROSITE" id="PS50011">
    <property type="entry name" value="PROTEIN_KINASE_DOM"/>
    <property type="match status" value="2"/>
</dbReference>
<dbReference type="PROSITE" id="PS00107">
    <property type="entry name" value="PROTEIN_KINASE_ATP"/>
    <property type="match status" value="1"/>
</dbReference>
<feature type="compositionally biased region" description="Low complexity" evidence="8">
    <location>
        <begin position="707"/>
        <end position="717"/>
    </location>
</feature>
<dbReference type="CDD" id="cd00037">
    <property type="entry name" value="CLECT"/>
    <property type="match status" value="1"/>
</dbReference>
<keyword evidence="6" id="KW-1015">Disulfide bond</keyword>
<dbReference type="GO" id="GO:0005524">
    <property type="term" value="F:ATP binding"/>
    <property type="evidence" value="ECO:0007669"/>
    <property type="project" value="UniProtKB-UniRule"/>
</dbReference>
<dbReference type="GO" id="GO:0042771">
    <property type="term" value="P:intrinsic apoptotic signaling pathway in response to DNA damage by p53 class mediator"/>
    <property type="evidence" value="ECO:0007669"/>
    <property type="project" value="TreeGrafter"/>
</dbReference>
<feature type="compositionally biased region" description="Acidic residues" evidence="8">
    <location>
        <begin position="296"/>
        <end position="309"/>
    </location>
</feature>
<dbReference type="PROSITE" id="PS00615">
    <property type="entry name" value="C_TYPE_LECTIN_1"/>
    <property type="match status" value="1"/>
</dbReference>
<evidence type="ECO:0000256" key="6">
    <source>
        <dbReference type="ARBA" id="ARBA00023157"/>
    </source>
</evidence>
<dbReference type="InterPro" id="IPR017441">
    <property type="entry name" value="Protein_kinase_ATP_BS"/>
</dbReference>
<feature type="compositionally biased region" description="Acidic residues" evidence="8">
    <location>
        <begin position="737"/>
        <end position="747"/>
    </location>
</feature>
<keyword evidence="1" id="KW-0723">Serine/threonine-protein kinase</keyword>
<dbReference type="PROSITE" id="PS00108">
    <property type="entry name" value="PROTEIN_KINASE_ST"/>
    <property type="match status" value="2"/>
</dbReference>
<feature type="compositionally biased region" description="Basic and acidic residues" evidence="8">
    <location>
        <begin position="689"/>
        <end position="700"/>
    </location>
</feature>
<dbReference type="SMART" id="SM00220">
    <property type="entry name" value="S_TKc"/>
    <property type="match status" value="2"/>
</dbReference>
<dbReference type="GO" id="GO:0003713">
    <property type="term" value="F:transcription coactivator activity"/>
    <property type="evidence" value="ECO:0007669"/>
    <property type="project" value="TreeGrafter"/>
</dbReference>
<evidence type="ECO:0000256" key="3">
    <source>
        <dbReference type="ARBA" id="ARBA00022741"/>
    </source>
</evidence>
<dbReference type="InterPro" id="IPR018378">
    <property type="entry name" value="C-type_lectin_CS"/>
</dbReference>
<dbReference type="PROSITE" id="PS50041">
    <property type="entry name" value="C_TYPE_LECTIN_2"/>
    <property type="match status" value="1"/>
</dbReference>
<dbReference type="GO" id="GO:0007224">
    <property type="term" value="P:smoothened signaling pathway"/>
    <property type="evidence" value="ECO:0007669"/>
    <property type="project" value="TreeGrafter"/>
</dbReference>
<dbReference type="InterPro" id="IPR008271">
    <property type="entry name" value="Ser/Thr_kinase_AS"/>
</dbReference>
<gene>
    <name evidence="11" type="ORF">WMY93_005435</name>
</gene>
<protein>
    <recommendedName>
        <fullName evidence="13">Protein kinase domain-containing protein</fullName>
    </recommendedName>
</protein>
<feature type="binding site" evidence="7">
    <location>
        <position position="354"/>
    </location>
    <ligand>
        <name>ATP</name>
        <dbReference type="ChEBI" id="CHEBI:30616"/>
    </ligand>
</feature>
<dbReference type="SUPFAM" id="SSF56436">
    <property type="entry name" value="C-type lectin-like"/>
    <property type="match status" value="1"/>
</dbReference>
<evidence type="ECO:0008006" key="13">
    <source>
        <dbReference type="Google" id="ProtNLM"/>
    </source>
</evidence>
<dbReference type="Proteomes" id="UP001460270">
    <property type="component" value="Unassembled WGS sequence"/>
</dbReference>
<dbReference type="InterPro" id="IPR050494">
    <property type="entry name" value="Ser_Thr_dual-spec_kinase"/>
</dbReference>
<evidence type="ECO:0000259" key="10">
    <source>
        <dbReference type="PROSITE" id="PS50041"/>
    </source>
</evidence>
<feature type="domain" description="Protein kinase" evidence="9">
    <location>
        <begin position="1"/>
        <end position="286"/>
    </location>
</feature>
<dbReference type="GO" id="GO:0004713">
    <property type="term" value="F:protein tyrosine kinase activity"/>
    <property type="evidence" value="ECO:0007669"/>
    <property type="project" value="TreeGrafter"/>
</dbReference>
<keyword evidence="3 7" id="KW-0547">Nucleotide-binding</keyword>
<dbReference type="GO" id="GO:0004674">
    <property type="term" value="F:protein serine/threonine kinase activity"/>
    <property type="evidence" value="ECO:0007669"/>
    <property type="project" value="UniProtKB-KW"/>
</dbReference>
<accession>A0AAW0PGR1</accession>
<dbReference type="InterPro" id="IPR016187">
    <property type="entry name" value="CTDL_fold"/>
</dbReference>
<feature type="region of interest" description="Disordered" evidence="8">
    <location>
        <begin position="730"/>
        <end position="756"/>
    </location>
</feature>
<evidence type="ECO:0000256" key="7">
    <source>
        <dbReference type="PROSITE-ProRule" id="PRU10141"/>
    </source>
</evidence>
<dbReference type="GO" id="GO:0045944">
    <property type="term" value="P:positive regulation of transcription by RNA polymerase II"/>
    <property type="evidence" value="ECO:0007669"/>
    <property type="project" value="TreeGrafter"/>
</dbReference>
<feature type="region of interest" description="Disordered" evidence="8">
    <location>
        <begin position="674"/>
        <end position="717"/>
    </location>
</feature>
<dbReference type="InterPro" id="IPR000719">
    <property type="entry name" value="Prot_kinase_dom"/>
</dbReference>
<keyword evidence="5 7" id="KW-0067">ATP-binding</keyword>
<comment type="caution">
    <text evidence="11">The sequence shown here is derived from an EMBL/GenBank/DDBJ whole genome shotgun (WGS) entry which is preliminary data.</text>
</comment>
<evidence type="ECO:0000259" key="9">
    <source>
        <dbReference type="PROSITE" id="PS50011"/>
    </source>
</evidence>
<dbReference type="InterPro" id="IPR001304">
    <property type="entry name" value="C-type_lectin-like"/>
</dbReference>
<dbReference type="SMART" id="SM00034">
    <property type="entry name" value="CLECT"/>
    <property type="match status" value="1"/>
</dbReference>
<dbReference type="Gene3D" id="3.10.100.10">
    <property type="entry name" value="Mannose-Binding Protein A, subunit A"/>
    <property type="match status" value="1"/>
</dbReference>
<evidence type="ECO:0000256" key="2">
    <source>
        <dbReference type="ARBA" id="ARBA00022679"/>
    </source>
</evidence>
<dbReference type="Pfam" id="PF00059">
    <property type="entry name" value="Lectin_C"/>
    <property type="match status" value="1"/>
</dbReference>
<evidence type="ECO:0000256" key="8">
    <source>
        <dbReference type="SAM" id="MobiDB-lite"/>
    </source>
</evidence>
<keyword evidence="4" id="KW-0418">Kinase</keyword>
<evidence type="ECO:0000313" key="11">
    <source>
        <dbReference type="EMBL" id="KAK7929040.1"/>
    </source>
</evidence>
<dbReference type="InterPro" id="IPR016186">
    <property type="entry name" value="C-type_lectin-like/link_sf"/>
</dbReference>
<dbReference type="EMBL" id="JBBPFD010000004">
    <property type="protein sequence ID" value="KAK7929040.1"/>
    <property type="molecule type" value="Genomic_DNA"/>
</dbReference>
<name>A0AAW0PGR1_9GOBI</name>
<organism evidence="11 12">
    <name type="scientific">Mugilogobius chulae</name>
    <name type="common">yellowstripe goby</name>
    <dbReference type="NCBI Taxonomy" id="88201"/>
    <lineage>
        <taxon>Eukaryota</taxon>
        <taxon>Metazoa</taxon>
        <taxon>Chordata</taxon>
        <taxon>Craniata</taxon>
        <taxon>Vertebrata</taxon>
        <taxon>Euteleostomi</taxon>
        <taxon>Actinopterygii</taxon>
        <taxon>Neopterygii</taxon>
        <taxon>Teleostei</taxon>
        <taxon>Neoteleostei</taxon>
        <taxon>Acanthomorphata</taxon>
        <taxon>Gobiaria</taxon>
        <taxon>Gobiiformes</taxon>
        <taxon>Gobioidei</taxon>
        <taxon>Gobiidae</taxon>
        <taxon>Gobionellinae</taxon>
        <taxon>Mugilogobius</taxon>
    </lineage>
</organism>
<dbReference type="PANTHER" id="PTHR24058:SF53">
    <property type="entry name" value="HOMEODOMAIN-INTERACTING PROTEIN KINASE 2"/>
    <property type="match status" value="1"/>
</dbReference>
<evidence type="ECO:0000313" key="12">
    <source>
        <dbReference type="Proteomes" id="UP001460270"/>
    </source>
</evidence>
<keyword evidence="12" id="KW-1185">Reference proteome</keyword>
<dbReference type="GO" id="GO:0016605">
    <property type="term" value="C:PML body"/>
    <property type="evidence" value="ECO:0007669"/>
    <property type="project" value="TreeGrafter"/>
</dbReference>